<comment type="caution">
    <text evidence="3">The sequence shown here is derived from an EMBL/GenBank/DDBJ whole genome shotgun (WGS) entry which is preliminary data.</text>
</comment>
<dbReference type="Proteomes" id="UP001498398">
    <property type="component" value="Unassembled WGS sequence"/>
</dbReference>
<evidence type="ECO:0000256" key="1">
    <source>
        <dbReference type="SAM" id="Coils"/>
    </source>
</evidence>
<dbReference type="EMBL" id="JBANRG010000027">
    <property type="protein sequence ID" value="KAK7453211.1"/>
    <property type="molecule type" value="Genomic_DNA"/>
</dbReference>
<feature type="region of interest" description="Disordered" evidence="2">
    <location>
        <begin position="24"/>
        <end position="54"/>
    </location>
</feature>
<gene>
    <name evidence="3" type="ORF">VKT23_011892</name>
</gene>
<proteinExistence type="predicted"/>
<evidence type="ECO:0000313" key="3">
    <source>
        <dbReference type="EMBL" id="KAK7453211.1"/>
    </source>
</evidence>
<protein>
    <submittedName>
        <fullName evidence="3">Uncharacterized protein</fullName>
    </submittedName>
</protein>
<sequence length="231" mass="25740">MDNFDNLIPTGFDMMAELNAFHGTSSTSASAPASTSTSKPSSAPTKSPVTAKPKASQTMVLMKFSVVEGRILTLEGLVKDLQTAEEESAKKLKAKEDENVKLKKICVELGKQMKEMNDEMAKMKANQEEMEKRMKELDVDCSQMVEIVMKELETRGVKWAIEEDSEDEKFLASEDAYSSNSLKELVCWAFTTFMGATSLKPRGISCRLPCRWRVMACQPSNSREVPALLME</sequence>
<evidence type="ECO:0000313" key="4">
    <source>
        <dbReference type="Proteomes" id="UP001498398"/>
    </source>
</evidence>
<organism evidence="3 4">
    <name type="scientific">Marasmiellus scandens</name>
    <dbReference type="NCBI Taxonomy" id="2682957"/>
    <lineage>
        <taxon>Eukaryota</taxon>
        <taxon>Fungi</taxon>
        <taxon>Dikarya</taxon>
        <taxon>Basidiomycota</taxon>
        <taxon>Agaricomycotina</taxon>
        <taxon>Agaricomycetes</taxon>
        <taxon>Agaricomycetidae</taxon>
        <taxon>Agaricales</taxon>
        <taxon>Marasmiineae</taxon>
        <taxon>Omphalotaceae</taxon>
        <taxon>Marasmiellus</taxon>
    </lineage>
</organism>
<feature type="compositionally biased region" description="Low complexity" evidence="2">
    <location>
        <begin position="24"/>
        <end position="48"/>
    </location>
</feature>
<keyword evidence="1" id="KW-0175">Coiled coil</keyword>
<reference evidence="3 4" key="1">
    <citation type="submission" date="2024-01" db="EMBL/GenBank/DDBJ databases">
        <title>A draft genome for the cacao thread blight pathogen Marasmiellus scandens.</title>
        <authorList>
            <person name="Baruah I.K."/>
            <person name="Leung J."/>
            <person name="Bukari Y."/>
            <person name="Amoako-Attah I."/>
            <person name="Meinhardt L.W."/>
            <person name="Bailey B.A."/>
            <person name="Cohen S.P."/>
        </authorList>
    </citation>
    <scope>NUCLEOTIDE SEQUENCE [LARGE SCALE GENOMIC DNA]</scope>
    <source>
        <strain evidence="3 4">GH-19</strain>
    </source>
</reference>
<accession>A0ABR1J787</accession>
<keyword evidence="4" id="KW-1185">Reference proteome</keyword>
<feature type="coiled-coil region" evidence="1">
    <location>
        <begin position="78"/>
        <end position="140"/>
    </location>
</feature>
<name>A0ABR1J787_9AGAR</name>
<evidence type="ECO:0000256" key="2">
    <source>
        <dbReference type="SAM" id="MobiDB-lite"/>
    </source>
</evidence>